<evidence type="ECO:0000313" key="2">
    <source>
        <dbReference type="EMBL" id="CAH1982626.1"/>
    </source>
</evidence>
<sequence>MEKNRALLIHDSKYTMDILKNNDSIQSDVDFLETFLLRPFHYLQQHHSCGANKYEHHKRSEMRFIIGKNYQYNKPDNRNMFPKWLQSMKGLRYDNQITDMLPPGTADDPDCLLMKPRPPDPH</sequence>
<comment type="caution">
    <text evidence="2">The sequence shown here is derived from an EMBL/GenBank/DDBJ whole genome shotgun (WGS) entry which is preliminary data.</text>
</comment>
<dbReference type="AlphaFoldDB" id="A0A9P0KW07"/>
<organism evidence="2 3">
    <name type="scientific">Acanthoscelides obtectus</name>
    <name type="common">Bean weevil</name>
    <name type="synonym">Bruchus obtectus</name>
    <dbReference type="NCBI Taxonomy" id="200917"/>
    <lineage>
        <taxon>Eukaryota</taxon>
        <taxon>Metazoa</taxon>
        <taxon>Ecdysozoa</taxon>
        <taxon>Arthropoda</taxon>
        <taxon>Hexapoda</taxon>
        <taxon>Insecta</taxon>
        <taxon>Pterygota</taxon>
        <taxon>Neoptera</taxon>
        <taxon>Endopterygota</taxon>
        <taxon>Coleoptera</taxon>
        <taxon>Polyphaga</taxon>
        <taxon>Cucujiformia</taxon>
        <taxon>Chrysomeloidea</taxon>
        <taxon>Chrysomelidae</taxon>
        <taxon>Bruchinae</taxon>
        <taxon>Bruchini</taxon>
        <taxon>Acanthoscelides</taxon>
    </lineage>
</organism>
<keyword evidence="3" id="KW-1185">Reference proteome</keyword>
<feature type="region of interest" description="Disordered" evidence="1">
    <location>
        <begin position="101"/>
        <end position="122"/>
    </location>
</feature>
<evidence type="ECO:0000313" key="3">
    <source>
        <dbReference type="Proteomes" id="UP001152888"/>
    </source>
</evidence>
<dbReference type="EMBL" id="CAKOFQ010006924">
    <property type="protein sequence ID" value="CAH1982626.1"/>
    <property type="molecule type" value="Genomic_DNA"/>
</dbReference>
<evidence type="ECO:0000256" key="1">
    <source>
        <dbReference type="SAM" id="MobiDB-lite"/>
    </source>
</evidence>
<gene>
    <name evidence="2" type="ORF">ACAOBT_LOCUS15118</name>
</gene>
<proteinExistence type="predicted"/>
<reference evidence="2" key="1">
    <citation type="submission" date="2022-03" db="EMBL/GenBank/DDBJ databases">
        <authorList>
            <person name="Sayadi A."/>
        </authorList>
    </citation>
    <scope>NUCLEOTIDE SEQUENCE</scope>
</reference>
<dbReference type="Proteomes" id="UP001152888">
    <property type="component" value="Unassembled WGS sequence"/>
</dbReference>
<protein>
    <submittedName>
        <fullName evidence="2">Uncharacterized protein</fullName>
    </submittedName>
</protein>
<accession>A0A9P0KW07</accession>
<name>A0A9P0KW07_ACAOB</name>